<keyword evidence="3" id="KW-0472">Membrane</keyword>
<feature type="compositionally biased region" description="Acidic residues" evidence="2">
    <location>
        <begin position="807"/>
        <end position="816"/>
    </location>
</feature>
<proteinExistence type="predicted"/>
<evidence type="ECO:0000313" key="7">
    <source>
        <dbReference type="Proteomes" id="UP000634530"/>
    </source>
</evidence>
<dbReference type="PANTHER" id="PTHR48148:SF3">
    <property type="entry name" value="KERATINOCYTE PROLINE-RICH PROTEIN"/>
    <property type="match status" value="1"/>
</dbReference>
<dbReference type="InterPro" id="IPR036779">
    <property type="entry name" value="LysM_dom_sf"/>
</dbReference>
<dbReference type="PROSITE" id="PS51782">
    <property type="entry name" value="LYSM"/>
    <property type="match status" value="1"/>
</dbReference>
<evidence type="ECO:0000256" key="3">
    <source>
        <dbReference type="SAM" id="Phobius"/>
    </source>
</evidence>
<evidence type="ECO:0000256" key="2">
    <source>
        <dbReference type="SAM" id="MobiDB-lite"/>
    </source>
</evidence>
<dbReference type="EMBL" id="CP077093">
    <property type="protein sequence ID" value="QXI30427.1"/>
    <property type="molecule type" value="Genomic_DNA"/>
</dbReference>
<dbReference type="InterPro" id="IPR020012">
    <property type="entry name" value="LysM_FimV"/>
</dbReference>
<dbReference type="InterPro" id="IPR018392">
    <property type="entry name" value="LysM"/>
</dbReference>
<feature type="domain" description="LysM" evidence="5">
    <location>
        <begin position="158"/>
        <end position="212"/>
    </location>
</feature>
<dbReference type="InterPro" id="IPR038440">
    <property type="entry name" value="FimV_C_sf"/>
</dbReference>
<evidence type="ECO:0000256" key="1">
    <source>
        <dbReference type="SAM" id="Coils"/>
    </source>
</evidence>
<feature type="coiled-coil region" evidence="1">
    <location>
        <begin position="300"/>
        <end position="348"/>
    </location>
</feature>
<feature type="region of interest" description="Disordered" evidence="2">
    <location>
        <begin position="375"/>
        <end position="406"/>
    </location>
</feature>
<name>A0A9E6PP21_9PSED</name>
<feature type="transmembrane region" description="Helical" evidence="3">
    <location>
        <begin position="575"/>
        <end position="596"/>
    </location>
</feature>
<dbReference type="Gene3D" id="1.25.40.10">
    <property type="entry name" value="Tetratricopeptide repeat domain"/>
    <property type="match status" value="1"/>
</dbReference>
<dbReference type="KEGG" id="pvw:HU752_010955"/>
<dbReference type="CDD" id="cd00118">
    <property type="entry name" value="LysM"/>
    <property type="match status" value="1"/>
</dbReference>
<keyword evidence="3" id="KW-0812">Transmembrane</keyword>
<dbReference type="PANTHER" id="PTHR48148">
    <property type="entry name" value="KERATINOCYTE PROLINE-RICH PROTEIN"/>
    <property type="match status" value="1"/>
</dbReference>
<feature type="region of interest" description="Disordered" evidence="2">
    <location>
        <begin position="233"/>
        <end position="272"/>
    </location>
</feature>
<feature type="signal peptide" evidence="4">
    <location>
        <begin position="1"/>
        <end position="24"/>
    </location>
</feature>
<accession>A0A9E6PP21</accession>
<dbReference type="InterPro" id="IPR011990">
    <property type="entry name" value="TPR-like_helical_dom_sf"/>
</dbReference>
<dbReference type="NCBIfam" id="TIGR03505">
    <property type="entry name" value="FimV_core"/>
    <property type="match status" value="1"/>
</dbReference>
<protein>
    <submittedName>
        <fullName evidence="6">Peptidoglycan-binding protein</fullName>
    </submittedName>
</protein>
<feature type="compositionally biased region" description="Low complexity" evidence="2">
    <location>
        <begin position="375"/>
        <end position="394"/>
    </location>
</feature>
<dbReference type="RefSeq" id="WP_186689027.1">
    <property type="nucleotide sequence ID" value="NZ_CP077093.1"/>
</dbReference>
<organism evidence="6 7">
    <name type="scientific">Pseudomonas vanderleydeniana</name>
    <dbReference type="NCBI Taxonomy" id="2745495"/>
    <lineage>
        <taxon>Bacteria</taxon>
        <taxon>Pseudomonadati</taxon>
        <taxon>Pseudomonadota</taxon>
        <taxon>Gammaproteobacteria</taxon>
        <taxon>Pseudomonadales</taxon>
        <taxon>Pseudomonadaceae</taxon>
        <taxon>Pseudomonas</taxon>
    </lineage>
</organism>
<dbReference type="Gene3D" id="3.10.350.10">
    <property type="entry name" value="LysM domain"/>
    <property type="match status" value="1"/>
</dbReference>
<sequence>MVQVRKLVLAIAAASALSSGMAHALGLGEMTLKSTQNQPLLVEIELQDVGGLSASDIVPSLASPQAFSDAGVNRQDFLNDLTFTPVINPNGRSVVRVTSSKPLSEAYVRFLVQVQWPQGRLMRDYSVLLDPSKYAPAGEAAKPAVAPTAPVTAPTKAKQYTTGAKDTLWEIAARERNGASVQQTMLAIQALNPGAFVGGNINRLKTGQVLRMPDTVQSTALPQSKAIAEVAAQNAAWRQGRRTGQGHGGKQQIDATRHKGGQGAPAAGEHKDKLSLVSAESGKKGGKGAAGDSKNLTNKLAMTQESLDATRRDNAELKSRMEDLQSQLDKLQRLIDLKNDQLAKLQAEGAAAAAAPAPAQPAVSAELVAKPVAPAPAPVAATPTPAPAEAAKPIEPAPQPAPTEERKLDDLLSSPILMGLIAGSVVLVALLLLLLLVRRRKAQQEAEKHQRMAKALSEETDFSADLDMPESSFEGLEVPAPNVKLAPAPAPAPAVEHPIDVLGQAELHIQRGSLNQAADLLEEAVKLEPQRSDVRLKLMEVYGRQGDRDAFVRQEQQLPATGDNPAKVEQLKSRFPNMVVAAAAAAVGLGAAAAAAELDEQFVQDLLQDDEPAPVVVPEPVVAAPEPAADVFDNDFDLSLDDLEAASAAVTPVAAPAVEESLDDLQLDDDLSFDSVLAQQTAAKDELDGLDDLADFDLDLGGDEPVAAPLADDDFLLGLADDPKVPEGEVPTLDALDDLGLPADFDLSLADDLAGSDLGADDLAIDDLLADTGPNAFTNELDDVNAELDRLSQSLEQPPLATPSFTEQEDALGDDEPEFDFLAGTDEAATKLDLAQAYIDMDDKDGARDILAEVISEGSDVQKTEAQEMLKRLA</sequence>
<dbReference type="NCBIfam" id="TIGR03504">
    <property type="entry name" value="FimV_Cterm"/>
    <property type="match status" value="1"/>
</dbReference>
<gene>
    <name evidence="6" type="ORF">HU752_010955</name>
</gene>
<dbReference type="Gene3D" id="1.20.58.2200">
    <property type="match status" value="1"/>
</dbReference>
<keyword evidence="4" id="KW-0732">Signal</keyword>
<dbReference type="InterPro" id="IPR020011">
    <property type="entry name" value="FimV_C"/>
</dbReference>
<dbReference type="Proteomes" id="UP000634530">
    <property type="component" value="Chromosome"/>
</dbReference>
<feature type="region of interest" description="Disordered" evidence="2">
    <location>
        <begin position="796"/>
        <end position="816"/>
    </location>
</feature>
<reference evidence="6 7" key="2">
    <citation type="journal article" date="2021" name="Microorganisms">
        <title>The Ever-Expanding Pseudomonas Genus: Description of 43 New Species and Partition of the Pseudomonas putida Group.</title>
        <authorList>
            <person name="Girard L."/>
            <person name="Lood C."/>
            <person name="Hofte M."/>
            <person name="Vandamme P."/>
            <person name="Rokni-Zadeh H."/>
            <person name="van Noort V."/>
            <person name="Lavigne R."/>
            <person name="De Mot R."/>
        </authorList>
    </citation>
    <scope>NUCLEOTIDE SEQUENCE [LARGE SCALE GENOMIC DNA]</scope>
    <source>
        <strain evidence="6 7">RW8P3</strain>
    </source>
</reference>
<keyword evidence="7" id="KW-1185">Reference proteome</keyword>
<feature type="region of interest" description="Disordered" evidence="2">
    <location>
        <begin position="279"/>
        <end position="298"/>
    </location>
</feature>
<feature type="transmembrane region" description="Helical" evidence="3">
    <location>
        <begin position="416"/>
        <end position="437"/>
    </location>
</feature>
<dbReference type="AlphaFoldDB" id="A0A9E6PP21"/>
<evidence type="ECO:0000313" key="6">
    <source>
        <dbReference type="EMBL" id="QXI30427.1"/>
    </source>
</evidence>
<dbReference type="Pfam" id="PF14559">
    <property type="entry name" value="TPR_19"/>
    <property type="match status" value="1"/>
</dbReference>
<keyword evidence="1" id="KW-0175">Coiled coil</keyword>
<keyword evidence="3" id="KW-1133">Transmembrane helix</keyword>
<reference evidence="6 7" key="1">
    <citation type="journal article" date="2020" name="Microorganisms">
        <title>Reliable Identification of Environmental Pseudomonas Isolates Using the rpoD Gene.</title>
        <authorList>
            <consortium name="The Broad Institute Genome Sequencing Platform"/>
            <person name="Girard L."/>
            <person name="Lood C."/>
            <person name="Rokni-Zadeh H."/>
            <person name="van Noort V."/>
            <person name="Lavigne R."/>
            <person name="De Mot R."/>
        </authorList>
    </citation>
    <scope>NUCLEOTIDE SEQUENCE [LARGE SCALE GENOMIC DNA]</scope>
    <source>
        <strain evidence="6 7">RW8P3</strain>
    </source>
</reference>
<feature type="chain" id="PRO_5039244662" evidence="4">
    <location>
        <begin position="25"/>
        <end position="874"/>
    </location>
</feature>
<evidence type="ECO:0000256" key="4">
    <source>
        <dbReference type="SAM" id="SignalP"/>
    </source>
</evidence>
<dbReference type="Pfam" id="PF25800">
    <property type="entry name" value="FimV_N"/>
    <property type="match status" value="1"/>
</dbReference>
<evidence type="ECO:0000259" key="5">
    <source>
        <dbReference type="PROSITE" id="PS51782"/>
    </source>
</evidence>
<dbReference type="InterPro" id="IPR057840">
    <property type="entry name" value="FimV_N"/>
</dbReference>